<evidence type="ECO:0000313" key="2">
    <source>
        <dbReference type="EMBL" id="GGE53379.1"/>
    </source>
</evidence>
<organism evidence="2 3">
    <name type="scientific">Pullulanibacillus camelliae</name>
    <dbReference type="NCBI Taxonomy" id="1707096"/>
    <lineage>
        <taxon>Bacteria</taxon>
        <taxon>Bacillati</taxon>
        <taxon>Bacillota</taxon>
        <taxon>Bacilli</taxon>
        <taxon>Bacillales</taxon>
        <taxon>Sporolactobacillaceae</taxon>
        <taxon>Pullulanibacillus</taxon>
    </lineage>
</organism>
<dbReference type="AlphaFoldDB" id="A0A8J2YM63"/>
<evidence type="ECO:0000313" key="3">
    <source>
        <dbReference type="Proteomes" id="UP000628775"/>
    </source>
</evidence>
<keyword evidence="1" id="KW-0472">Membrane</keyword>
<keyword evidence="1" id="KW-0812">Transmembrane</keyword>
<dbReference type="EMBL" id="BMIR01000023">
    <property type="protein sequence ID" value="GGE53379.1"/>
    <property type="molecule type" value="Genomic_DNA"/>
</dbReference>
<name>A0A8J2YM63_9BACL</name>
<protein>
    <submittedName>
        <fullName evidence="2">Uncharacterized protein</fullName>
    </submittedName>
</protein>
<accession>A0A8J2YM63</accession>
<keyword evidence="3" id="KW-1185">Reference proteome</keyword>
<dbReference type="RefSeq" id="WP_188697685.1">
    <property type="nucleotide sequence ID" value="NZ_BMIR01000023.1"/>
</dbReference>
<reference evidence="2" key="1">
    <citation type="journal article" date="2014" name="Int. J. Syst. Evol. Microbiol.">
        <title>Complete genome sequence of Corynebacterium casei LMG S-19264T (=DSM 44701T), isolated from a smear-ripened cheese.</title>
        <authorList>
            <consortium name="US DOE Joint Genome Institute (JGI-PGF)"/>
            <person name="Walter F."/>
            <person name="Albersmeier A."/>
            <person name="Kalinowski J."/>
            <person name="Ruckert C."/>
        </authorList>
    </citation>
    <scope>NUCLEOTIDE SEQUENCE</scope>
    <source>
        <strain evidence="2">CGMCC 1.15371</strain>
    </source>
</reference>
<dbReference type="Proteomes" id="UP000628775">
    <property type="component" value="Unassembled WGS sequence"/>
</dbReference>
<reference evidence="2" key="2">
    <citation type="submission" date="2020-09" db="EMBL/GenBank/DDBJ databases">
        <authorList>
            <person name="Sun Q."/>
            <person name="Zhou Y."/>
        </authorList>
    </citation>
    <scope>NUCLEOTIDE SEQUENCE</scope>
    <source>
        <strain evidence="2">CGMCC 1.15371</strain>
    </source>
</reference>
<comment type="caution">
    <text evidence="2">The sequence shown here is derived from an EMBL/GenBank/DDBJ whole genome shotgun (WGS) entry which is preliminary data.</text>
</comment>
<evidence type="ECO:0000256" key="1">
    <source>
        <dbReference type="SAM" id="Phobius"/>
    </source>
</evidence>
<sequence>MGTKSQKSIEEVLITTAIVVATVGALLYGGEIIVAIASIFKGLQVAAVAILGQSS</sequence>
<gene>
    <name evidence="2" type="ORF">GCM10011391_35340</name>
</gene>
<proteinExistence type="predicted"/>
<keyword evidence="1" id="KW-1133">Transmembrane helix</keyword>
<feature type="transmembrane region" description="Helical" evidence="1">
    <location>
        <begin position="12"/>
        <end position="28"/>
    </location>
</feature>